<dbReference type="InterPro" id="IPR018490">
    <property type="entry name" value="cNMP-bd_dom_sf"/>
</dbReference>
<dbReference type="GO" id="GO:0005829">
    <property type="term" value="C:cytosol"/>
    <property type="evidence" value="ECO:0007669"/>
    <property type="project" value="TreeGrafter"/>
</dbReference>
<dbReference type="SMART" id="SM00419">
    <property type="entry name" value="HTH_CRP"/>
    <property type="match status" value="1"/>
</dbReference>
<dbReference type="SUPFAM" id="SSF46785">
    <property type="entry name" value="Winged helix' DNA-binding domain"/>
    <property type="match status" value="1"/>
</dbReference>
<protein>
    <submittedName>
        <fullName evidence="6">cAMP-binding domain of CRP or a regulatory subunit of cAMP-dependent protein kinases</fullName>
    </submittedName>
</protein>
<dbReference type="PROSITE" id="PS51063">
    <property type="entry name" value="HTH_CRP_2"/>
    <property type="match status" value="1"/>
</dbReference>
<keyword evidence="7" id="KW-1185">Reference proteome</keyword>
<dbReference type="InterPro" id="IPR012318">
    <property type="entry name" value="HTH_CRP"/>
</dbReference>
<dbReference type="SMART" id="SM00100">
    <property type="entry name" value="cNMP"/>
    <property type="match status" value="1"/>
</dbReference>
<dbReference type="InterPro" id="IPR014710">
    <property type="entry name" value="RmlC-like_jellyroll"/>
</dbReference>
<name>A0A1X7NAP6_9LACT</name>
<feature type="domain" description="HTH crp-type" evidence="5">
    <location>
        <begin position="153"/>
        <end position="227"/>
    </location>
</feature>
<accession>A0A1X7NAP6</accession>
<dbReference type="EMBL" id="FXBJ01000002">
    <property type="protein sequence ID" value="SMH34699.1"/>
    <property type="molecule type" value="Genomic_DNA"/>
</dbReference>
<dbReference type="PANTHER" id="PTHR24567">
    <property type="entry name" value="CRP FAMILY TRANSCRIPTIONAL REGULATORY PROTEIN"/>
    <property type="match status" value="1"/>
</dbReference>
<dbReference type="AlphaFoldDB" id="A0A1X7NAP6"/>
<evidence type="ECO:0000256" key="2">
    <source>
        <dbReference type="ARBA" id="ARBA00023125"/>
    </source>
</evidence>
<evidence type="ECO:0000256" key="1">
    <source>
        <dbReference type="ARBA" id="ARBA00023015"/>
    </source>
</evidence>
<dbReference type="InterPro" id="IPR036388">
    <property type="entry name" value="WH-like_DNA-bd_sf"/>
</dbReference>
<evidence type="ECO:0000313" key="6">
    <source>
        <dbReference type="EMBL" id="SMH34699.1"/>
    </source>
</evidence>
<feature type="domain" description="Cyclic nucleotide-binding" evidence="4">
    <location>
        <begin position="19"/>
        <end position="120"/>
    </location>
</feature>
<dbReference type="GO" id="GO:0003677">
    <property type="term" value="F:DNA binding"/>
    <property type="evidence" value="ECO:0007669"/>
    <property type="project" value="UniProtKB-KW"/>
</dbReference>
<organism evidence="6 7">
    <name type="scientific">Carnobacterium iners</name>
    <dbReference type="NCBI Taxonomy" id="1073423"/>
    <lineage>
        <taxon>Bacteria</taxon>
        <taxon>Bacillati</taxon>
        <taxon>Bacillota</taxon>
        <taxon>Bacilli</taxon>
        <taxon>Lactobacillales</taxon>
        <taxon>Carnobacteriaceae</taxon>
        <taxon>Carnobacterium</taxon>
    </lineage>
</organism>
<dbReference type="PANTHER" id="PTHR24567:SF74">
    <property type="entry name" value="HTH-TYPE TRANSCRIPTIONAL REGULATOR ARCR"/>
    <property type="match status" value="1"/>
</dbReference>
<keyword evidence="2" id="KW-0238">DNA-binding</keyword>
<dbReference type="Pfam" id="PF00027">
    <property type="entry name" value="cNMP_binding"/>
    <property type="match status" value="1"/>
</dbReference>
<dbReference type="Proteomes" id="UP000193435">
    <property type="component" value="Unassembled WGS sequence"/>
</dbReference>
<dbReference type="GO" id="GO:0003700">
    <property type="term" value="F:DNA-binding transcription factor activity"/>
    <property type="evidence" value="ECO:0007669"/>
    <property type="project" value="TreeGrafter"/>
</dbReference>
<proteinExistence type="predicted"/>
<evidence type="ECO:0000259" key="4">
    <source>
        <dbReference type="PROSITE" id="PS50042"/>
    </source>
</evidence>
<dbReference type="Gene3D" id="1.10.10.10">
    <property type="entry name" value="Winged helix-like DNA-binding domain superfamily/Winged helix DNA-binding domain"/>
    <property type="match status" value="1"/>
</dbReference>
<dbReference type="Gene3D" id="2.60.120.10">
    <property type="entry name" value="Jelly Rolls"/>
    <property type="match status" value="1"/>
</dbReference>
<dbReference type="CDD" id="cd00038">
    <property type="entry name" value="CAP_ED"/>
    <property type="match status" value="1"/>
</dbReference>
<dbReference type="PROSITE" id="PS50042">
    <property type="entry name" value="CNMP_BINDING_3"/>
    <property type="match status" value="1"/>
</dbReference>
<keyword evidence="6" id="KW-0808">Transferase</keyword>
<evidence type="ECO:0000256" key="3">
    <source>
        <dbReference type="ARBA" id="ARBA00023163"/>
    </source>
</evidence>
<dbReference type="Pfam" id="PF13545">
    <property type="entry name" value="HTH_Crp_2"/>
    <property type="match status" value="1"/>
</dbReference>
<dbReference type="InterPro" id="IPR000595">
    <property type="entry name" value="cNMP-bd_dom"/>
</dbReference>
<evidence type="ECO:0000259" key="5">
    <source>
        <dbReference type="PROSITE" id="PS51063"/>
    </source>
</evidence>
<keyword evidence="3" id="KW-0804">Transcription</keyword>
<dbReference type="GO" id="GO:0016301">
    <property type="term" value="F:kinase activity"/>
    <property type="evidence" value="ECO:0007669"/>
    <property type="project" value="UniProtKB-KW"/>
</dbReference>
<dbReference type="InterPro" id="IPR050397">
    <property type="entry name" value="Env_Response_Regulators"/>
</dbReference>
<dbReference type="RefSeq" id="WP_085559817.1">
    <property type="nucleotide sequence ID" value="NZ_FOAH01000005.1"/>
</dbReference>
<keyword evidence="1" id="KW-0805">Transcription regulation</keyword>
<dbReference type="SUPFAM" id="SSF51206">
    <property type="entry name" value="cAMP-binding domain-like"/>
    <property type="match status" value="1"/>
</dbReference>
<reference evidence="6 7" key="1">
    <citation type="submission" date="2017-04" db="EMBL/GenBank/DDBJ databases">
        <authorList>
            <person name="Afonso C.L."/>
            <person name="Miller P.J."/>
            <person name="Scott M.A."/>
            <person name="Spackman E."/>
            <person name="Goraichik I."/>
            <person name="Dimitrov K.M."/>
            <person name="Suarez D.L."/>
            <person name="Swayne D.E."/>
        </authorList>
    </citation>
    <scope>NUCLEOTIDE SEQUENCE [LARGE SCALE GENOMIC DNA]</scope>
    <source>
        <strain evidence="6 7">LMG26642</strain>
    </source>
</reference>
<sequence>MPTKEMKTNQLYELRFKSVFANLTDSEFNGLKKHLCLRSYKKGQVLFDEGDKREKLFYLKKGLVRIERYDKSASFLYIDYNNPDTLFPYGGMFSDETYHYSAYAATDIELYYLPTDIFEQQAIYNANQLLYLYKKVSVILRQQEKRIQYLAVSSATSRIINTLLYLMENLGKHVSPKAIEIPYPITINEIADISGCSRETVGGVIKQLKEDHQLEYERKQFTFLHPSYFKSYSE</sequence>
<gene>
    <name evidence="6" type="ORF">SAMN04488700_1696</name>
</gene>
<keyword evidence="6" id="KW-0418">Kinase</keyword>
<dbReference type="OrthoDB" id="9810708at2"/>
<dbReference type="STRING" id="1073423.SAMN04488700_1696"/>
<evidence type="ECO:0000313" key="7">
    <source>
        <dbReference type="Proteomes" id="UP000193435"/>
    </source>
</evidence>
<dbReference type="InterPro" id="IPR036390">
    <property type="entry name" value="WH_DNA-bd_sf"/>
</dbReference>